<gene>
    <name evidence="5" type="ORF">JYZ213_LOCUS23311</name>
</gene>
<dbReference type="GO" id="GO:0006986">
    <property type="term" value="P:response to unfolded protein"/>
    <property type="evidence" value="ECO:0007669"/>
    <property type="project" value="InterPro"/>
</dbReference>
<feature type="compositionally biased region" description="Acidic residues" evidence="3">
    <location>
        <begin position="351"/>
        <end position="366"/>
    </location>
</feature>
<evidence type="ECO:0000256" key="2">
    <source>
        <dbReference type="ARBA" id="ARBA00022737"/>
    </source>
</evidence>
<dbReference type="InterPro" id="IPR004827">
    <property type="entry name" value="bZIP"/>
</dbReference>
<dbReference type="InterPro" id="IPR022052">
    <property type="entry name" value="Histone-bd_RBBP4-like_N"/>
</dbReference>
<dbReference type="GO" id="GO:0005634">
    <property type="term" value="C:nucleus"/>
    <property type="evidence" value="ECO:0007669"/>
    <property type="project" value="TreeGrafter"/>
</dbReference>
<keyword evidence="1" id="KW-0853">WD repeat</keyword>
<dbReference type="Gene3D" id="2.130.10.10">
    <property type="entry name" value="YVTN repeat-like/Quinoprotein amine dehydrogenase"/>
    <property type="match status" value="1"/>
</dbReference>
<organism evidence="5 6">
    <name type="scientific">Adineta steineri</name>
    <dbReference type="NCBI Taxonomy" id="433720"/>
    <lineage>
        <taxon>Eukaryota</taxon>
        <taxon>Metazoa</taxon>
        <taxon>Spiralia</taxon>
        <taxon>Gnathifera</taxon>
        <taxon>Rotifera</taxon>
        <taxon>Eurotatoria</taxon>
        <taxon>Bdelloidea</taxon>
        <taxon>Adinetida</taxon>
        <taxon>Adinetidae</taxon>
        <taxon>Adineta</taxon>
    </lineage>
</organism>
<dbReference type="PROSITE" id="PS00036">
    <property type="entry name" value="BZIP_BASIC"/>
    <property type="match status" value="1"/>
</dbReference>
<dbReference type="Pfam" id="PF12265">
    <property type="entry name" value="CAF1C_H4-bd"/>
    <property type="match status" value="1"/>
</dbReference>
<keyword evidence="2" id="KW-0677">Repeat</keyword>
<feature type="compositionally biased region" description="Polar residues" evidence="3">
    <location>
        <begin position="278"/>
        <end position="288"/>
    </location>
</feature>
<dbReference type="GO" id="GO:0000977">
    <property type="term" value="F:RNA polymerase II transcription regulatory region sequence-specific DNA binding"/>
    <property type="evidence" value="ECO:0007669"/>
    <property type="project" value="TreeGrafter"/>
</dbReference>
<proteinExistence type="predicted"/>
<name>A0A814RQF5_9BILA</name>
<feature type="compositionally biased region" description="Low complexity" evidence="3">
    <location>
        <begin position="260"/>
        <end position="271"/>
    </location>
</feature>
<evidence type="ECO:0000313" key="5">
    <source>
        <dbReference type="EMBL" id="CAF1136488.1"/>
    </source>
</evidence>
<dbReference type="Proteomes" id="UP000663845">
    <property type="component" value="Unassembled WGS sequence"/>
</dbReference>
<dbReference type="SUPFAM" id="SSF57959">
    <property type="entry name" value="Leucine zipper domain"/>
    <property type="match status" value="1"/>
</dbReference>
<reference evidence="5" key="1">
    <citation type="submission" date="2021-02" db="EMBL/GenBank/DDBJ databases">
        <authorList>
            <person name="Nowell W R."/>
        </authorList>
    </citation>
    <scope>NUCLEOTIDE SEQUENCE</scope>
</reference>
<accession>A0A814RQF5</accession>
<feature type="compositionally biased region" description="Polar residues" evidence="3">
    <location>
        <begin position="324"/>
        <end position="348"/>
    </location>
</feature>
<dbReference type="AlphaFoldDB" id="A0A814RQF5"/>
<dbReference type="EMBL" id="CAJNOG010000274">
    <property type="protein sequence ID" value="CAF1136488.1"/>
    <property type="molecule type" value="Genomic_DNA"/>
</dbReference>
<feature type="domain" description="BZIP" evidence="4">
    <location>
        <begin position="485"/>
        <end position="499"/>
    </location>
</feature>
<dbReference type="CDD" id="cd14809">
    <property type="entry name" value="bZIP_AUREO-like"/>
    <property type="match status" value="1"/>
</dbReference>
<dbReference type="PANTHER" id="PTHR21552">
    <property type="entry name" value="ADULT RETINA PROTEIN"/>
    <property type="match status" value="1"/>
</dbReference>
<sequence length="702" mass="79480">MLGFSQTHDLSSMYTPNRSMIDWSDQTLSTNNFCDEIDEIDEIMKHEHEDVILLDDSLSVPPLDLDLDSISDLLENPSSSSIATSNFTEPLNINELTSTSTAFSMNNNNNSRSTTTSAYSSLGISPKFTTLSLNNHYIQSNNLHLPLFVQQQDNSIFGTSYPNELQSNTNGQSDVKRFRSASMNDGPSSLHQHNKLDLTIFDPNRFKSPNYVNLPSYQNKPASLTVSTDVSSNSAWCPRPSSNSFSEVENQQQRLRLKSNLSSSFNGSSNFHYRRQTRFPNETKFQPQTLYSINQSTNEDSTPPTRKRPSLVDFPVEEIKDDPSSPSCTIEQQSETELWSDYEQNSSDHIQDDDNNLTSDDDDDETTVSTSTKPSGAHPSSSLFWQYNVQSKGPKTKRILYLKERDPHLHREFSDPVYQIKLTQTKGQTFNKLRKGDGNDVTPNPVKLYELGKQIRDLSNNSSSVYHGIYHADPHTNNNDTGEVKKEKNKIASRACRLRKKAQHEANKVKLHGLNEEHKSLIDIIASTKLIILKRYQQGQLTSPSSSPNSSLEAAFDQLIANKYNQPVAGNSDGFVQTIINDMELLYTPKQQRSEFDNNIEEYTIWKNNAPFLYNLVITDELELPSLTTQWLPHTRTTHRLVLGAHTSNEQNHVIIASINNEEVEFGGFVLIDSRIEVDLKINHEGKVNRVCYMPQNPRIIA</sequence>
<dbReference type="PANTHER" id="PTHR21552:SF2">
    <property type="entry name" value="CREB3 REGULATORY FACTOR"/>
    <property type="match status" value="1"/>
</dbReference>
<dbReference type="InterPro" id="IPR039165">
    <property type="entry name" value="CREBRF"/>
</dbReference>
<dbReference type="GO" id="GO:0000981">
    <property type="term" value="F:DNA-binding transcription factor activity, RNA polymerase II-specific"/>
    <property type="evidence" value="ECO:0007669"/>
    <property type="project" value="TreeGrafter"/>
</dbReference>
<protein>
    <recommendedName>
        <fullName evidence="4">BZIP domain-containing protein</fullName>
    </recommendedName>
</protein>
<evidence type="ECO:0000313" key="6">
    <source>
        <dbReference type="Proteomes" id="UP000663845"/>
    </source>
</evidence>
<feature type="region of interest" description="Disordered" evidence="3">
    <location>
        <begin position="260"/>
        <end position="288"/>
    </location>
</feature>
<feature type="region of interest" description="Disordered" evidence="3">
    <location>
        <begin position="317"/>
        <end position="384"/>
    </location>
</feature>
<comment type="caution">
    <text evidence="5">The sequence shown here is derived from an EMBL/GenBank/DDBJ whole genome shotgun (WGS) entry which is preliminary data.</text>
</comment>
<evidence type="ECO:0000256" key="1">
    <source>
        <dbReference type="ARBA" id="ARBA00022574"/>
    </source>
</evidence>
<evidence type="ECO:0000256" key="3">
    <source>
        <dbReference type="SAM" id="MobiDB-lite"/>
    </source>
</evidence>
<dbReference type="InterPro" id="IPR046347">
    <property type="entry name" value="bZIP_sf"/>
</dbReference>
<evidence type="ECO:0000259" key="4">
    <source>
        <dbReference type="PROSITE" id="PS00036"/>
    </source>
</evidence>
<dbReference type="InterPro" id="IPR015943">
    <property type="entry name" value="WD40/YVTN_repeat-like_dom_sf"/>
</dbReference>